<dbReference type="InterPro" id="IPR013087">
    <property type="entry name" value="Znf_C2H2_type"/>
</dbReference>
<dbReference type="Pfam" id="PF22893">
    <property type="entry name" value="ULD_2"/>
    <property type="match status" value="1"/>
</dbReference>
<gene>
    <name evidence="3" type="ORF">K452DRAFT_284377</name>
</gene>
<dbReference type="PROSITE" id="PS00028">
    <property type="entry name" value="ZINC_FINGER_C2H2_1"/>
    <property type="match status" value="1"/>
</dbReference>
<dbReference type="RefSeq" id="XP_033400698.1">
    <property type="nucleotide sequence ID" value="XM_033539931.1"/>
</dbReference>
<evidence type="ECO:0000313" key="4">
    <source>
        <dbReference type="Proteomes" id="UP000799438"/>
    </source>
</evidence>
<feature type="compositionally biased region" description="Acidic residues" evidence="1">
    <location>
        <begin position="126"/>
        <end position="137"/>
    </location>
</feature>
<feature type="compositionally biased region" description="Basic and acidic residues" evidence="1">
    <location>
        <begin position="827"/>
        <end position="848"/>
    </location>
</feature>
<dbReference type="InterPro" id="IPR054464">
    <property type="entry name" value="ULD_fung"/>
</dbReference>
<name>A0A6A6BLS5_9PEZI</name>
<proteinExistence type="predicted"/>
<dbReference type="OrthoDB" id="6133115at2759"/>
<organism evidence="3 4">
    <name type="scientific">Aplosporella prunicola CBS 121167</name>
    <dbReference type="NCBI Taxonomy" id="1176127"/>
    <lineage>
        <taxon>Eukaryota</taxon>
        <taxon>Fungi</taxon>
        <taxon>Dikarya</taxon>
        <taxon>Ascomycota</taxon>
        <taxon>Pezizomycotina</taxon>
        <taxon>Dothideomycetes</taxon>
        <taxon>Dothideomycetes incertae sedis</taxon>
        <taxon>Botryosphaeriales</taxon>
        <taxon>Aplosporellaceae</taxon>
        <taxon>Aplosporella</taxon>
    </lineage>
</organism>
<dbReference type="PANTHER" id="PTHR35391">
    <property type="entry name" value="C2H2-TYPE DOMAIN-CONTAINING PROTEIN-RELATED"/>
    <property type="match status" value="1"/>
</dbReference>
<feature type="compositionally biased region" description="Pro residues" evidence="1">
    <location>
        <begin position="568"/>
        <end position="578"/>
    </location>
</feature>
<feature type="compositionally biased region" description="Pro residues" evidence="1">
    <location>
        <begin position="713"/>
        <end position="722"/>
    </location>
</feature>
<feature type="compositionally biased region" description="Low complexity" evidence="1">
    <location>
        <begin position="470"/>
        <end position="484"/>
    </location>
</feature>
<evidence type="ECO:0000256" key="1">
    <source>
        <dbReference type="SAM" id="MobiDB-lite"/>
    </source>
</evidence>
<feature type="region of interest" description="Disordered" evidence="1">
    <location>
        <begin position="762"/>
        <end position="875"/>
    </location>
</feature>
<accession>A0A6A6BLS5</accession>
<keyword evidence="4" id="KW-1185">Reference proteome</keyword>
<evidence type="ECO:0000313" key="3">
    <source>
        <dbReference type="EMBL" id="KAF2144986.1"/>
    </source>
</evidence>
<sequence length="875" mass="98360">MTERILASDSEPESETIADVVTKLFQQFNGLGTQLHHADQDYTNQVQRSEVADEAGRFRTWAGNIGAHRRGRSSLDYRLRDASHIEHKVHTLLRRLDSLLVRCIAIVTGEVIPWDKRPLESSSDSDSSDPENEDLQDNTELRQLMTSTHDTTTMLLRLTMAIQNPAPHDQIMNSADADTSFYTPYDIFHVKSKLATATDDIADRLGKAISRRRQFFKYRELHHQKLAYGIQRSLGQVSTEETKTEHQPPTTIASSLPGNVKLSAHPAALNLSYDERPESGLTQTSFATSADEGDEKILKIPLLPAVGQNGDPFECPYCFTMISIRSNLSWKRHIHNDLRPYVCTFSDCPTPNRLYERRHEWYEHELQIHQRTWRCSNDECAMLFQSLSEFEDHVMNTHNTVNSSENFAAGAELPNKWPIAPVTECHLCGQTRIPFSRLQKHLGGHQEQLALFALPSLPESSGNEADTKSESSNSINNQSDDNSSGESKKSDKLPPDPSSEGLKTLDRKLQPYLPRNEGEIFRRHTEQKREPPLLEPLSTDPGSERAELEKELKKIETEKAAAEEAAKAPPPPEPPKPPIKFKDAVGRKFSFPWNFCKTRKGMEDLIKQAFLHVDVIGREVQEGHYDLVGPDGEIILAQNWEAVVQPDMAITMHMWPMEELPQPEPVPPPPPPPRLRHISSYFGMDFGFPRHLGGPLPNKEKKKKSLKQTDPIAVPPPPPPPPIVGVTNPNVAEPPTTLPMVDTLTHVKPKMKPITRKKAPLRGFLRWTAGQSSRPSGKGLKEDEEAVGACSQSSESHDAVLSTLRDNSTVDSATGDRSEDWTSFTEDWPHSIEDAEPERSGRAGKQAEEDIDYTSSIRMENEWREYGGDYLPPSP</sequence>
<dbReference type="EMBL" id="ML995478">
    <property type="protein sequence ID" value="KAF2144986.1"/>
    <property type="molecule type" value="Genomic_DNA"/>
</dbReference>
<evidence type="ECO:0000259" key="2">
    <source>
        <dbReference type="PROSITE" id="PS00028"/>
    </source>
</evidence>
<dbReference type="Pfam" id="PF26082">
    <property type="entry name" value="zf-C2H2_AcuF"/>
    <property type="match status" value="1"/>
</dbReference>
<feature type="region of interest" description="Disordered" evidence="1">
    <location>
        <begin position="457"/>
        <end position="578"/>
    </location>
</feature>
<protein>
    <recommendedName>
        <fullName evidence="2">C2H2-type domain-containing protein</fullName>
    </recommendedName>
</protein>
<dbReference type="GeneID" id="54297427"/>
<feature type="region of interest" description="Disordered" evidence="1">
    <location>
        <begin position="692"/>
        <end position="722"/>
    </location>
</feature>
<dbReference type="SMART" id="SM00355">
    <property type="entry name" value="ZnF_C2H2"/>
    <property type="match status" value="3"/>
</dbReference>
<dbReference type="AlphaFoldDB" id="A0A6A6BLS5"/>
<dbReference type="Proteomes" id="UP000799438">
    <property type="component" value="Unassembled WGS sequence"/>
</dbReference>
<dbReference type="InterPro" id="IPR058925">
    <property type="entry name" value="zf-C2H2_AcuF"/>
</dbReference>
<feature type="domain" description="C2H2-type" evidence="2">
    <location>
        <begin position="375"/>
        <end position="398"/>
    </location>
</feature>
<feature type="region of interest" description="Disordered" evidence="1">
    <location>
        <begin position="117"/>
        <end position="138"/>
    </location>
</feature>
<dbReference type="PANTHER" id="PTHR35391:SF7">
    <property type="entry name" value="C2H2-TYPE DOMAIN-CONTAINING PROTEIN"/>
    <property type="match status" value="1"/>
</dbReference>
<feature type="compositionally biased region" description="Basic and acidic residues" evidence="1">
    <location>
        <begin position="542"/>
        <end position="566"/>
    </location>
</feature>
<feature type="compositionally biased region" description="Basic and acidic residues" evidence="1">
    <location>
        <begin position="516"/>
        <end position="532"/>
    </location>
</feature>
<reference evidence="3" key="1">
    <citation type="journal article" date="2020" name="Stud. Mycol.">
        <title>101 Dothideomycetes genomes: a test case for predicting lifestyles and emergence of pathogens.</title>
        <authorList>
            <person name="Haridas S."/>
            <person name="Albert R."/>
            <person name="Binder M."/>
            <person name="Bloem J."/>
            <person name="Labutti K."/>
            <person name="Salamov A."/>
            <person name="Andreopoulos B."/>
            <person name="Baker S."/>
            <person name="Barry K."/>
            <person name="Bills G."/>
            <person name="Bluhm B."/>
            <person name="Cannon C."/>
            <person name="Castanera R."/>
            <person name="Culley D."/>
            <person name="Daum C."/>
            <person name="Ezra D."/>
            <person name="Gonzalez J."/>
            <person name="Henrissat B."/>
            <person name="Kuo A."/>
            <person name="Liang C."/>
            <person name="Lipzen A."/>
            <person name="Lutzoni F."/>
            <person name="Magnuson J."/>
            <person name="Mondo S."/>
            <person name="Nolan M."/>
            <person name="Ohm R."/>
            <person name="Pangilinan J."/>
            <person name="Park H.-J."/>
            <person name="Ramirez L."/>
            <person name="Alfaro M."/>
            <person name="Sun H."/>
            <person name="Tritt A."/>
            <person name="Yoshinaga Y."/>
            <person name="Zwiers L.-H."/>
            <person name="Turgeon B."/>
            <person name="Goodwin S."/>
            <person name="Spatafora J."/>
            <person name="Crous P."/>
            <person name="Grigoriev I."/>
        </authorList>
    </citation>
    <scope>NUCLEOTIDE SEQUENCE</scope>
    <source>
        <strain evidence="3">CBS 121167</strain>
    </source>
</reference>